<dbReference type="PANTHER" id="PTHR43179">
    <property type="entry name" value="RHAMNOSYLTRANSFERASE WBBL"/>
    <property type="match status" value="1"/>
</dbReference>
<evidence type="ECO:0000313" key="2">
    <source>
        <dbReference type="EMBL" id="CAE06927.1"/>
    </source>
</evidence>
<dbReference type="Gene3D" id="3.90.550.10">
    <property type="entry name" value="Spore Coat Polysaccharide Biosynthesis Protein SpsA, Chain A"/>
    <property type="match status" value="1"/>
</dbReference>
<proteinExistence type="predicted"/>
<gene>
    <name evidence="2" type="ordered locus">SYNW0412</name>
</gene>
<sequence>MRPTLLDDLIQLCQQSGAVADALCSVEAHDDPLTAVLRQSIALREQGFDALSLQLLDEAQSAGISSGWMNDNRARAMIRLGRIEPALQLWTELLIDGSDAALQACAQRALDRFQWPQDLVAALDEGNLQQAQLALDCWFDGLAEPALGTRELLRVFDQGDTKLLRLIPLLKQRLERESFGDAQVLLHGLQQRTSPAAVEQLLRLGPNTLLVIGCLSAAGPAEAIVRTVNGLWCLSGGGAVTLQRQGVGADESFALLLRLPLGESIDQLWINGLPVSWTLRDLQGRSYLDNVKLLLSLCRLAQIPLRSLPQVMDSVLGDAMLELSQPLRDPAGWSSWIQQAQSFGRPAPEAEITVVIPLYGRWEFLRGHVAGFAMDPWFQQGRVRLLYVCDDPRLHLLQRWCAMHLAHEALDISVISLRRNMGFGMACNIGVQAAETPLVCLMNSDIMPLAPGWLDPLHQRIRERPEQLLAPLLLYDTGLIQHAGMTTEVQDNGCRGFPANIHPYKGLSVQELEQRHPHLDPYPVDSLSAAMLLFERDRFLSVGGFHPAFGRGDFEDLELSQRWKQQQGELWMVPTARLMHLERQSMASGADESAAWALQANAWLAMALCSNLGQ</sequence>
<dbReference type="KEGG" id="syw:SYNW0412"/>
<dbReference type="eggNOG" id="COG1216">
    <property type="taxonomic scope" value="Bacteria"/>
</dbReference>
<evidence type="ECO:0000259" key="1">
    <source>
        <dbReference type="Pfam" id="PF00535"/>
    </source>
</evidence>
<keyword evidence="3" id="KW-1185">Reference proteome</keyword>
<dbReference type="HOGENOM" id="CLU_444747_0_0_3"/>
<dbReference type="CAZy" id="GT2">
    <property type="family name" value="Glycosyltransferase Family 2"/>
</dbReference>
<accession>Q7U947</accession>
<dbReference type="InterPro" id="IPR029044">
    <property type="entry name" value="Nucleotide-diphossugar_trans"/>
</dbReference>
<dbReference type="EMBL" id="BX569690">
    <property type="protein sequence ID" value="CAE06927.1"/>
    <property type="molecule type" value="Genomic_DNA"/>
</dbReference>
<dbReference type="Pfam" id="PF00535">
    <property type="entry name" value="Glycos_transf_2"/>
    <property type="match status" value="1"/>
</dbReference>
<dbReference type="AlphaFoldDB" id="Q7U947"/>
<reference evidence="2 3" key="1">
    <citation type="journal article" date="2003" name="Nature">
        <title>The genome of a motile marine Synechococcus.</title>
        <authorList>
            <person name="Palenik B."/>
            <person name="Brahamsha B."/>
            <person name="Larimer F."/>
            <person name="Land M."/>
            <person name="Hauser L."/>
            <person name="Chain P."/>
            <person name="Lamerdin J."/>
            <person name="Regala W."/>
            <person name="Allen E.A."/>
            <person name="McCarren J."/>
            <person name="Paulsen I."/>
            <person name="Dufresne A."/>
            <person name="Partensky F."/>
            <person name="Webb E."/>
            <person name="Waterbury J."/>
        </authorList>
    </citation>
    <scope>NUCLEOTIDE SEQUENCE [LARGE SCALE GENOMIC DNA]</scope>
    <source>
        <strain evidence="2 3">WH8102</strain>
    </source>
</reference>
<dbReference type="STRING" id="84588.SYNW0412"/>
<dbReference type="PANTHER" id="PTHR43179:SF7">
    <property type="entry name" value="RHAMNOSYLTRANSFERASE WBBL"/>
    <property type="match status" value="1"/>
</dbReference>
<protein>
    <recommendedName>
        <fullName evidence="1">Glycosyltransferase 2-like domain-containing protein</fullName>
    </recommendedName>
</protein>
<dbReference type="InterPro" id="IPR001173">
    <property type="entry name" value="Glyco_trans_2-like"/>
</dbReference>
<dbReference type="RefSeq" id="WP_011127286.1">
    <property type="nucleotide sequence ID" value="NC_005070.1"/>
</dbReference>
<dbReference type="SUPFAM" id="SSF53448">
    <property type="entry name" value="Nucleotide-diphospho-sugar transferases"/>
    <property type="match status" value="1"/>
</dbReference>
<evidence type="ECO:0000313" key="3">
    <source>
        <dbReference type="Proteomes" id="UP000001422"/>
    </source>
</evidence>
<organism evidence="2 3">
    <name type="scientific">Parasynechococcus marenigrum (strain WH8102)</name>
    <dbReference type="NCBI Taxonomy" id="84588"/>
    <lineage>
        <taxon>Bacteria</taxon>
        <taxon>Bacillati</taxon>
        <taxon>Cyanobacteriota</taxon>
        <taxon>Cyanophyceae</taxon>
        <taxon>Synechococcales</taxon>
        <taxon>Prochlorococcaceae</taxon>
        <taxon>Parasynechococcus</taxon>
        <taxon>Parasynechococcus marenigrum</taxon>
    </lineage>
</organism>
<name>Q7U947_PARMW</name>
<dbReference type="Proteomes" id="UP000001422">
    <property type="component" value="Chromosome"/>
</dbReference>
<feature type="domain" description="Glycosyltransferase 2-like" evidence="1">
    <location>
        <begin position="353"/>
        <end position="466"/>
    </location>
</feature>